<accession>A0A8C2TSV3</accession>
<reference evidence="1" key="2">
    <citation type="submission" date="2025-08" db="UniProtKB">
        <authorList>
            <consortium name="Ensembl"/>
        </authorList>
    </citation>
    <scope>IDENTIFICATION</scope>
</reference>
<protein>
    <submittedName>
        <fullName evidence="1">Uncharacterized protein</fullName>
    </submittedName>
</protein>
<dbReference type="Proteomes" id="UP000694412">
    <property type="component" value="Chromosome 9"/>
</dbReference>
<dbReference type="Ensembl" id="ENSCJPT00005024909.1">
    <property type="protein sequence ID" value="ENSCJPP00005017920.1"/>
    <property type="gene ID" value="ENSCJPG00005014559.1"/>
</dbReference>
<keyword evidence="2" id="KW-1185">Reference proteome</keyword>
<reference evidence="1" key="1">
    <citation type="submission" date="2015-11" db="EMBL/GenBank/DDBJ databases">
        <authorList>
            <consortium name="International Coturnix japonica Genome Analysis Consortium"/>
            <person name="Warren W."/>
            <person name="Burt D.W."/>
            <person name="Antin P.B."/>
            <person name="Lanford R."/>
            <person name="Gros J."/>
            <person name="Wilson R.K."/>
        </authorList>
    </citation>
    <scope>NUCLEOTIDE SEQUENCE [LARGE SCALE GENOMIC DNA]</scope>
</reference>
<sequence length="179" mass="19940">CAEAEHSFRAAQGEYTLAAMADKMLSIGIKAELPRKKKANLYDEQRVRKVEQITRHTDVRVQSSSKLSGIHSSTQTVKRALAVMCVCTWLRAIGSTHYRCEQQPILFFSISAINNQLVFGSCNKAAGGKQILSTALYPEWSTAALQYLLDGTTGTCTRCGHRNRKPADRLADKHKHFQV</sequence>
<evidence type="ECO:0000313" key="2">
    <source>
        <dbReference type="Proteomes" id="UP000694412"/>
    </source>
</evidence>
<dbReference type="AlphaFoldDB" id="A0A8C2TSV3"/>
<organism evidence="1 2">
    <name type="scientific">Coturnix japonica</name>
    <name type="common">Japanese quail</name>
    <name type="synonym">Coturnix coturnix japonica</name>
    <dbReference type="NCBI Taxonomy" id="93934"/>
    <lineage>
        <taxon>Eukaryota</taxon>
        <taxon>Metazoa</taxon>
        <taxon>Chordata</taxon>
        <taxon>Craniata</taxon>
        <taxon>Vertebrata</taxon>
        <taxon>Euteleostomi</taxon>
        <taxon>Archelosauria</taxon>
        <taxon>Archosauria</taxon>
        <taxon>Dinosauria</taxon>
        <taxon>Saurischia</taxon>
        <taxon>Theropoda</taxon>
        <taxon>Coelurosauria</taxon>
        <taxon>Aves</taxon>
        <taxon>Neognathae</taxon>
        <taxon>Galloanserae</taxon>
        <taxon>Galliformes</taxon>
        <taxon>Phasianidae</taxon>
        <taxon>Perdicinae</taxon>
        <taxon>Coturnix</taxon>
    </lineage>
</organism>
<reference evidence="1" key="3">
    <citation type="submission" date="2025-09" db="UniProtKB">
        <authorList>
            <consortium name="Ensembl"/>
        </authorList>
    </citation>
    <scope>IDENTIFICATION</scope>
</reference>
<evidence type="ECO:0000313" key="1">
    <source>
        <dbReference type="Ensembl" id="ENSCJPP00005017920.1"/>
    </source>
</evidence>
<proteinExistence type="predicted"/>
<name>A0A8C2TSV3_COTJA</name>